<evidence type="ECO:0000313" key="5">
    <source>
        <dbReference type="Proteomes" id="UP001334248"/>
    </source>
</evidence>
<dbReference type="PROSITE" id="PS50018">
    <property type="entry name" value="RAS_GTPASE_ACTIV_2"/>
    <property type="match status" value="1"/>
</dbReference>
<dbReference type="InterPro" id="IPR008936">
    <property type="entry name" value="Rho_GTPase_activation_prot"/>
</dbReference>
<dbReference type="InterPro" id="IPR023152">
    <property type="entry name" value="RasGAP_CS"/>
</dbReference>
<dbReference type="InterPro" id="IPR039360">
    <property type="entry name" value="Ras_GTPase"/>
</dbReference>
<feature type="compositionally biased region" description="Low complexity" evidence="2">
    <location>
        <begin position="1168"/>
        <end position="1181"/>
    </location>
</feature>
<dbReference type="RefSeq" id="XP_064725661.1">
    <property type="nucleotide sequence ID" value="XM_064878582.1"/>
</dbReference>
<feature type="region of interest" description="Disordered" evidence="2">
    <location>
        <begin position="1"/>
        <end position="125"/>
    </location>
</feature>
<dbReference type="Proteomes" id="UP001334248">
    <property type="component" value="Unassembled WGS sequence"/>
</dbReference>
<feature type="compositionally biased region" description="Basic and acidic residues" evidence="2">
    <location>
        <begin position="21"/>
        <end position="40"/>
    </location>
</feature>
<dbReference type="SMART" id="SM00323">
    <property type="entry name" value="RasGAP"/>
    <property type="match status" value="1"/>
</dbReference>
<dbReference type="EMBL" id="JAVHJV010000016">
    <property type="protein sequence ID" value="KAK5937571.1"/>
    <property type="molecule type" value="Genomic_DNA"/>
</dbReference>
<gene>
    <name evidence="4" type="primary">BUD2</name>
    <name evidence="4" type="ORF">PMZ80_010191</name>
</gene>
<name>A0ABR0RAA4_9EURO</name>
<evidence type="ECO:0000256" key="2">
    <source>
        <dbReference type="SAM" id="MobiDB-lite"/>
    </source>
</evidence>
<dbReference type="PANTHER" id="PTHR10194">
    <property type="entry name" value="RAS GTPASE-ACTIVATING PROTEINS"/>
    <property type="match status" value="1"/>
</dbReference>
<accession>A0ABR0RAA4</accession>
<dbReference type="SUPFAM" id="SSF48350">
    <property type="entry name" value="GTPase activation domain, GAP"/>
    <property type="match status" value="1"/>
</dbReference>
<feature type="compositionally biased region" description="Polar residues" evidence="2">
    <location>
        <begin position="53"/>
        <end position="89"/>
    </location>
</feature>
<sequence length="1228" mass="138283">MYKHKAEVSMHRNGGRNGMSDVDRRTSRRRSEVRHGRIYEDPEGSTIRAVTPDPTSSAVEITALPSPSSFLPQNSNRYQVQDPSPSVSNTDEESSIEHRRRKAKKKSRHHDTLPSDTSPNSFFEKTRKRLNSITTGSSSVPRYDDSNISIGFPSVVQASVFPDMQDMRRQLPRTPRRTFSSDTATTGNTSTMRSPVVIETDADKVLKLMKTLCGRMHGILFYRPIGTTSWHSGYCAINVAPGSLVRQTKGDVTKQETLIPDLRGCTVRTHYDPQEQSAYLSVVHPVSATGYQLRPPIPETFESWLAALLCWQPMRHKGIHNKMAKPQSISISERPNMGNRRLSDITGPRSTAVVKSSQMVLWDGVLPAGSYRRQVKRMKTSPQEQRGLWRRVNCTLHENGILRLLSEENATPIRSMKLNSLARCAIQRLDESILGAKHCIAIHPQYTINAIRASAVIPLVLSLSSRVAFEAWFVLLQAMTVPELYGPEGDSSSTTRPKSSDDATALRNMFRVERSLHIRIIEIRFPEYAQAQYQHPSARLPPRGYDRRGADIYADVMLGRELRGRTVDKPFSSSIFWAEEFCLADIPSMLSSVSVVLRMANPDEKEWTMTTKGDYDVPAGNGNPQFEAIEVASHDSVYGRVDVPLYDLEQDRFVEKWWPLVDSNGGDVGQGLIKLSLEENVVLMEAEYAQLSALLHNFDNSLTPQLGQALGAELKSLSDVLLDIFQASDTVEDWINNLVEEEIDGIYREQPPYRMRYSGRIHSNDSYESSEQRELLVRDLSRSATLEANLLFRGNSLVTKALDSHMKRLGSDYLESTLGEQLRSIVANDPDCEVDPNKVRSPDQLERNWSNLIGVTNSIWQAIAASVQNCPAGIRNILQHIRSCAEDRYGSFIRTVKYTSVSGFLFLRFFCPAILNPKLFGLLDGMLSHTNRKSELTKTDHPPERPRRTFTLIAKSLIVLANLSKFGQKEPWMEPMNKFLNAATPEFKAFIEGICSWNASQGLHHEPQYQAAMQVKLRLPPLSREGLPSLPFLLDYPKSLATLVDIWVAKAPADFAEASAEECVHAFHKLCLRLKQRAMECMADAETAQEPNKTHERQWQKMLNEHPKSRFALNPFEEMSTDNDITALPQLPGSRKFSSHQFSAGDGHTGDVSPTIEEQPESPRQSTHRTLTSSTNSSNASFEVFDEYRKRQGVRSRDGPARSRFLEISNPRRGRAEPASGDEMINRI</sequence>
<organism evidence="4 5">
    <name type="scientific">Knufia obscura</name>
    <dbReference type="NCBI Taxonomy" id="1635080"/>
    <lineage>
        <taxon>Eukaryota</taxon>
        <taxon>Fungi</taxon>
        <taxon>Dikarya</taxon>
        <taxon>Ascomycota</taxon>
        <taxon>Pezizomycotina</taxon>
        <taxon>Eurotiomycetes</taxon>
        <taxon>Chaetothyriomycetidae</taxon>
        <taxon>Chaetothyriales</taxon>
        <taxon>Trichomeriaceae</taxon>
        <taxon>Knufia</taxon>
    </lineage>
</organism>
<keyword evidence="5" id="KW-1185">Reference proteome</keyword>
<evidence type="ECO:0000259" key="3">
    <source>
        <dbReference type="PROSITE" id="PS50018"/>
    </source>
</evidence>
<keyword evidence="1" id="KW-0343">GTPase activation</keyword>
<comment type="caution">
    <text evidence="4">The sequence shown here is derived from an EMBL/GenBank/DDBJ whole genome shotgun (WGS) entry which is preliminary data.</text>
</comment>
<reference evidence="4 5" key="1">
    <citation type="journal article" date="2023" name="Res Sq">
        <title>Genomic and morphological characterization of Knufia obscura isolated from the Mars 2020 spacecraft assembly facility.</title>
        <authorList>
            <person name="Chander A.M."/>
            <person name="Teixeira M.M."/>
            <person name="Singh N.K."/>
            <person name="Williams M.P."/>
            <person name="Parker C.W."/>
            <person name="Leo P."/>
            <person name="Stajich J.E."/>
            <person name="Torok T."/>
            <person name="Tighe S."/>
            <person name="Mason C.E."/>
            <person name="Venkateswaran K."/>
        </authorList>
    </citation>
    <scope>NUCLEOTIDE SEQUENCE [LARGE SCALE GENOMIC DNA]</scope>
    <source>
        <strain evidence="4 5">CCFEE 5817</strain>
    </source>
</reference>
<dbReference type="PANTHER" id="PTHR10194:SF60">
    <property type="entry name" value="RAS GTPASE-ACTIVATING PROTEIN RASKOL"/>
    <property type="match status" value="1"/>
</dbReference>
<dbReference type="InterPro" id="IPR001936">
    <property type="entry name" value="RasGAP_dom"/>
</dbReference>
<feature type="compositionally biased region" description="Polar residues" evidence="2">
    <location>
        <begin position="114"/>
        <end position="123"/>
    </location>
</feature>
<feature type="compositionally biased region" description="Basic and acidic residues" evidence="2">
    <location>
        <begin position="1"/>
        <end position="10"/>
    </location>
</feature>
<feature type="compositionally biased region" description="Basic residues" evidence="2">
    <location>
        <begin position="98"/>
        <end position="109"/>
    </location>
</feature>
<proteinExistence type="predicted"/>
<dbReference type="GeneID" id="90003640"/>
<dbReference type="CDD" id="cd05137">
    <property type="entry name" value="RasGAP_CLA2_BUD2"/>
    <property type="match status" value="1"/>
</dbReference>
<dbReference type="PROSITE" id="PS00509">
    <property type="entry name" value="RAS_GTPASE_ACTIV_1"/>
    <property type="match status" value="1"/>
</dbReference>
<feature type="region of interest" description="Disordered" evidence="2">
    <location>
        <begin position="1124"/>
        <end position="1228"/>
    </location>
</feature>
<feature type="compositionally biased region" description="Basic and acidic residues" evidence="2">
    <location>
        <begin position="1186"/>
        <end position="1205"/>
    </location>
</feature>
<evidence type="ECO:0000256" key="1">
    <source>
        <dbReference type="ARBA" id="ARBA00022468"/>
    </source>
</evidence>
<dbReference type="Pfam" id="PF00616">
    <property type="entry name" value="RasGAP"/>
    <property type="match status" value="2"/>
</dbReference>
<dbReference type="Gene3D" id="1.10.506.10">
    <property type="entry name" value="GTPase Activation - p120gap, domain 1"/>
    <property type="match status" value="1"/>
</dbReference>
<protein>
    <submittedName>
        <fullName evidence="4">GTPase activating factor</fullName>
    </submittedName>
</protein>
<evidence type="ECO:0000313" key="4">
    <source>
        <dbReference type="EMBL" id="KAK5937571.1"/>
    </source>
</evidence>
<feature type="domain" description="Ras-GAP" evidence="3">
    <location>
        <begin position="713"/>
        <end position="962"/>
    </location>
</feature>